<sequence length="534" mass="59238">MNFFRRLTKWITSGRDSSADQPVPSQMPASVENRDYTVPNTPQTPSAPASNPSPPEQPQTSNLAGLDASRFQPLSQDEALDATSQPGWQSAYWDPLNVIPSTSLPRIRVIDQTMVGMGLIDAEELADIHHIGEEMAKYRTDYHVIQHAGHAAVQAARDARAARKAEMKQRAAQRKQEREAAIAERKATDIVFLGRGVSRGLADRRSNVERLQASSLPVLSSPADLAQAMGIPVATLRWLSYHHPASKTTHYHSWQIAKRSGGVRTISRPHKNLEDAQRWILESILAKLPTHDAAHGFVPGRSTLTGATPHVGAKVLVNVDLQDFFPTIDFARVAGLFRGFGYSPAVATILALLTTESPRRVIRSGSETLHVAVGNRSLPQGACTSPAISNLIARRLDKRLAGMARSIEWQYTRYADDLSFSCRESEEKVAYLMARVRHLTSEEGFLVKESKTRVLRRHAQQSVTGIVVNDRPSIDRKTIRQLRSILHKAKSEGLERQNRIGHTNFSGWVTGMIAYVEMVNPQQGQKLREAYEAL</sequence>
<keyword evidence="2" id="KW-0808">Transferase</keyword>
<dbReference type="GO" id="GO:0051607">
    <property type="term" value="P:defense response to virus"/>
    <property type="evidence" value="ECO:0007669"/>
    <property type="project" value="UniProtKB-KW"/>
</dbReference>
<dbReference type="GO" id="GO:0003723">
    <property type="term" value="F:RNA binding"/>
    <property type="evidence" value="ECO:0007669"/>
    <property type="project" value="InterPro"/>
</dbReference>
<comment type="similarity">
    <text evidence="8">Belongs to the bacterial reverse transcriptase family.</text>
</comment>
<accession>A0A2S8FQC8</accession>
<gene>
    <name evidence="12" type="ORF">C5Y83_12000</name>
</gene>
<dbReference type="PANTHER" id="PTHR34047">
    <property type="entry name" value="NUCLEAR INTRON MATURASE 1, MITOCHONDRIAL-RELATED"/>
    <property type="match status" value="1"/>
</dbReference>
<dbReference type="Pfam" id="PF00078">
    <property type="entry name" value="RVT_1"/>
    <property type="match status" value="1"/>
</dbReference>
<dbReference type="AlphaFoldDB" id="A0A2S8FQC8"/>
<dbReference type="EC" id="2.7.7.49" evidence="1"/>
<dbReference type="EMBL" id="PUHY01000010">
    <property type="protein sequence ID" value="PQO34250.1"/>
    <property type="molecule type" value="Genomic_DNA"/>
</dbReference>
<evidence type="ECO:0000256" key="9">
    <source>
        <dbReference type="ARBA" id="ARBA00048173"/>
    </source>
</evidence>
<dbReference type="InterPro" id="IPR051083">
    <property type="entry name" value="GrpII_Intron_Splice-Mob/Def"/>
</dbReference>
<dbReference type="CDD" id="cd03487">
    <property type="entry name" value="RT_Bac_retron_II"/>
    <property type="match status" value="1"/>
</dbReference>
<dbReference type="SUPFAM" id="SSF56672">
    <property type="entry name" value="DNA/RNA polymerases"/>
    <property type="match status" value="1"/>
</dbReference>
<dbReference type="PRINTS" id="PR00866">
    <property type="entry name" value="RNADNAPOLMS"/>
</dbReference>
<evidence type="ECO:0000256" key="1">
    <source>
        <dbReference type="ARBA" id="ARBA00012493"/>
    </source>
</evidence>
<evidence type="ECO:0000256" key="4">
    <source>
        <dbReference type="ARBA" id="ARBA00022723"/>
    </source>
</evidence>
<dbReference type="InterPro" id="IPR043502">
    <property type="entry name" value="DNA/RNA_pol_sf"/>
</dbReference>
<keyword evidence="3" id="KW-0548">Nucleotidyltransferase</keyword>
<feature type="compositionally biased region" description="Polar residues" evidence="10">
    <location>
        <begin position="11"/>
        <end position="28"/>
    </location>
</feature>
<keyword evidence="7" id="KW-0051">Antiviral defense</keyword>
<evidence type="ECO:0000256" key="7">
    <source>
        <dbReference type="ARBA" id="ARBA00023118"/>
    </source>
</evidence>
<evidence type="ECO:0000256" key="3">
    <source>
        <dbReference type="ARBA" id="ARBA00022695"/>
    </source>
</evidence>
<keyword evidence="5" id="KW-0460">Magnesium</keyword>
<dbReference type="GO" id="GO:0003964">
    <property type="term" value="F:RNA-directed DNA polymerase activity"/>
    <property type="evidence" value="ECO:0007669"/>
    <property type="project" value="UniProtKB-KW"/>
</dbReference>
<feature type="region of interest" description="Disordered" evidence="10">
    <location>
        <begin position="11"/>
        <end position="63"/>
    </location>
</feature>
<dbReference type="InterPro" id="IPR000123">
    <property type="entry name" value="Reverse_transcriptase_msDNA"/>
</dbReference>
<feature type="compositionally biased region" description="Low complexity" evidence="10">
    <location>
        <begin position="41"/>
        <end position="50"/>
    </location>
</feature>
<dbReference type="PANTHER" id="PTHR34047:SF7">
    <property type="entry name" value="RNA-DIRECTED DNA POLYMERASE"/>
    <property type="match status" value="1"/>
</dbReference>
<evidence type="ECO:0000256" key="6">
    <source>
        <dbReference type="ARBA" id="ARBA00022918"/>
    </source>
</evidence>
<reference evidence="12 13" key="1">
    <citation type="submission" date="2018-02" db="EMBL/GenBank/DDBJ databases">
        <title>Comparative genomes isolates from brazilian mangrove.</title>
        <authorList>
            <person name="Araujo J.E."/>
            <person name="Taketani R.G."/>
            <person name="Silva M.C.P."/>
            <person name="Loureco M.V."/>
            <person name="Andreote F.D."/>
        </authorList>
    </citation>
    <scope>NUCLEOTIDE SEQUENCE [LARGE SCALE GENOMIC DNA]</scope>
    <source>
        <strain evidence="12 13">Hex-1 MGV</strain>
    </source>
</reference>
<evidence type="ECO:0000256" key="10">
    <source>
        <dbReference type="SAM" id="MobiDB-lite"/>
    </source>
</evidence>
<protein>
    <recommendedName>
        <fullName evidence="1">RNA-directed DNA polymerase</fullName>
        <ecNumber evidence="1">2.7.7.49</ecNumber>
    </recommendedName>
</protein>
<keyword evidence="4" id="KW-0479">Metal-binding</keyword>
<dbReference type="Proteomes" id="UP000238322">
    <property type="component" value="Unassembled WGS sequence"/>
</dbReference>
<dbReference type="GO" id="GO:0046872">
    <property type="term" value="F:metal ion binding"/>
    <property type="evidence" value="ECO:0007669"/>
    <property type="project" value="UniProtKB-KW"/>
</dbReference>
<comment type="catalytic activity">
    <reaction evidence="9">
        <text>DNA(n) + a 2'-deoxyribonucleoside 5'-triphosphate = DNA(n+1) + diphosphate</text>
        <dbReference type="Rhea" id="RHEA:22508"/>
        <dbReference type="Rhea" id="RHEA-COMP:17339"/>
        <dbReference type="Rhea" id="RHEA-COMP:17340"/>
        <dbReference type="ChEBI" id="CHEBI:33019"/>
        <dbReference type="ChEBI" id="CHEBI:61560"/>
        <dbReference type="ChEBI" id="CHEBI:173112"/>
        <dbReference type="EC" id="2.7.7.49"/>
    </reaction>
</comment>
<keyword evidence="6 12" id="KW-0695">RNA-directed DNA polymerase</keyword>
<proteinExistence type="inferred from homology"/>
<dbReference type="InterPro" id="IPR000477">
    <property type="entry name" value="RT_dom"/>
</dbReference>
<feature type="domain" description="Reverse transcriptase" evidence="11">
    <location>
        <begin position="247"/>
        <end position="468"/>
    </location>
</feature>
<dbReference type="PROSITE" id="PS50878">
    <property type="entry name" value="RT_POL"/>
    <property type="match status" value="1"/>
</dbReference>
<organism evidence="12 13">
    <name type="scientific">Blastopirellula marina</name>
    <dbReference type="NCBI Taxonomy" id="124"/>
    <lineage>
        <taxon>Bacteria</taxon>
        <taxon>Pseudomonadati</taxon>
        <taxon>Planctomycetota</taxon>
        <taxon>Planctomycetia</taxon>
        <taxon>Pirellulales</taxon>
        <taxon>Pirellulaceae</taxon>
        <taxon>Blastopirellula</taxon>
    </lineage>
</organism>
<evidence type="ECO:0000256" key="5">
    <source>
        <dbReference type="ARBA" id="ARBA00022842"/>
    </source>
</evidence>
<evidence type="ECO:0000313" key="12">
    <source>
        <dbReference type="EMBL" id="PQO34250.1"/>
    </source>
</evidence>
<evidence type="ECO:0000259" key="11">
    <source>
        <dbReference type="PROSITE" id="PS50878"/>
    </source>
</evidence>
<evidence type="ECO:0000313" key="13">
    <source>
        <dbReference type="Proteomes" id="UP000238322"/>
    </source>
</evidence>
<evidence type="ECO:0000256" key="8">
    <source>
        <dbReference type="ARBA" id="ARBA00034120"/>
    </source>
</evidence>
<evidence type="ECO:0000256" key="2">
    <source>
        <dbReference type="ARBA" id="ARBA00022679"/>
    </source>
</evidence>
<comment type="caution">
    <text evidence="12">The sequence shown here is derived from an EMBL/GenBank/DDBJ whole genome shotgun (WGS) entry which is preliminary data.</text>
</comment>
<name>A0A2S8FQC8_9BACT</name>